<keyword evidence="4" id="KW-1185">Reference proteome</keyword>
<reference evidence="3" key="1">
    <citation type="submission" date="2022-01" db="EMBL/GenBank/DDBJ databases">
        <title>Antribacter sp. nov., isolated from Guizhou of China.</title>
        <authorList>
            <person name="Chengliang C."/>
            <person name="Ya Z."/>
        </authorList>
    </citation>
    <scope>NUCLEOTIDE SEQUENCE</scope>
    <source>
        <strain evidence="3">KLBMP 9083</strain>
    </source>
</reference>
<evidence type="ECO:0000313" key="3">
    <source>
        <dbReference type="EMBL" id="MCF4119443.1"/>
    </source>
</evidence>
<feature type="transmembrane region" description="Helical" evidence="2">
    <location>
        <begin position="222"/>
        <end position="243"/>
    </location>
</feature>
<keyword evidence="2" id="KW-0472">Membrane</keyword>
<feature type="transmembrane region" description="Helical" evidence="2">
    <location>
        <begin position="182"/>
        <end position="202"/>
    </location>
</feature>
<gene>
    <name evidence="3" type="ORF">L1785_00410</name>
</gene>
<accession>A0AA41U4X9</accession>
<name>A0AA41U4X9_9MICO</name>
<keyword evidence="2" id="KW-1133">Transmembrane helix</keyword>
<evidence type="ECO:0000256" key="1">
    <source>
        <dbReference type="SAM" id="MobiDB-lite"/>
    </source>
</evidence>
<dbReference type="Proteomes" id="UP001165405">
    <property type="component" value="Unassembled WGS sequence"/>
</dbReference>
<evidence type="ECO:0000256" key="2">
    <source>
        <dbReference type="SAM" id="Phobius"/>
    </source>
</evidence>
<feature type="transmembrane region" description="Helical" evidence="2">
    <location>
        <begin position="273"/>
        <end position="292"/>
    </location>
</feature>
<feature type="transmembrane region" description="Helical" evidence="2">
    <location>
        <begin position="420"/>
        <end position="437"/>
    </location>
</feature>
<comment type="caution">
    <text evidence="3">The sequence shown here is derived from an EMBL/GenBank/DDBJ whole genome shotgun (WGS) entry which is preliminary data.</text>
</comment>
<feature type="transmembrane region" description="Helical" evidence="2">
    <location>
        <begin position="500"/>
        <end position="520"/>
    </location>
</feature>
<proteinExistence type="predicted"/>
<feature type="transmembrane region" description="Helical" evidence="2">
    <location>
        <begin position="457"/>
        <end position="479"/>
    </location>
</feature>
<protein>
    <submittedName>
        <fullName evidence="3">Uncharacterized protein</fullName>
    </submittedName>
</protein>
<feature type="transmembrane region" description="Helical" evidence="2">
    <location>
        <begin position="250"/>
        <end position="267"/>
    </location>
</feature>
<feature type="compositionally biased region" description="Basic and acidic residues" evidence="1">
    <location>
        <begin position="8"/>
        <end position="25"/>
    </location>
</feature>
<feature type="transmembrane region" description="Helical" evidence="2">
    <location>
        <begin position="324"/>
        <end position="343"/>
    </location>
</feature>
<feature type="region of interest" description="Disordered" evidence="1">
    <location>
        <begin position="1"/>
        <end position="47"/>
    </location>
</feature>
<feature type="transmembrane region" description="Helical" evidence="2">
    <location>
        <begin position="150"/>
        <end position="175"/>
    </location>
</feature>
<organism evidence="3 4">
    <name type="scientific">Antribacter soli</name>
    <dbReference type="NCBI Taxonomy" id="2910976"/>
    <lineage>
        <taxon>Bacteria</taxon>
        <taxon>Bacillati</taxon>
        <taxon>Actinomycetota</taxon>
        <taxon>Actinomycetes</taxon>
        <taxon>Micrococcales</taxon>
        <taxon>Promicromonosporaceae</taxon>
        <taxon>Antribacter</taxon>
    </lineage>
</organism>
<feature type="transmembrane region" description="Helical" evidence="2">
    <location>
        <begin position="299"/>
        <end position="318"/>
    </location>
</feature>
<evidence type="ECO:0000313" key="4">
    <source>
        <dbReference type="Proteomes" id="UP001165405"/>
    </source>
</evidence>
<feature type="transmembrane region" description="Helical" evidence="2">
    <location>
        <begin position="63"/>
        <end position="83"/>
    </location>
</feature>
<dbReference type="AlphaFoldDB" id="A0AA41U4X9"/>
<feature type="transmembrane region" description="Helical" evidence="2">
    <location>
        <begin position="393"/>
        <end position="413"/>
    </location>
</feature>
<dbReference type="RefSeq" id="WP_236087140.1">
    <property type="nucleotide sequence ID" value="NZ_JAKGSG010000004.1"/>
</dbReference>
<sequence length="654" mass="68928">MDNEPEDLERKEAPQRLLDRPRDEAEALDEIFGGTDDLDHAPGPPIEAAPVPAPALPVPRLRAAGAVIVAVAAHLYLHLGPLFSQAGWTLSSFRDYYPDDQKSYLAIATNWAHGFRADTEPFTRTGTSPYPDLYYRTMGWLADLVGANPVVVWNLLGAAVQAMLVAGLATATILVTRRWWAGLAAPLPFVMGTLAVATQGTWMTELGSHAVLWGPFGVLFTANGEAAALCLAGLAILALVVVASGAVRSVRTRWVLVIAAAAAVGVLADIQTYTFLTTIMLIACATAAVGVARSPWRVVWVPVTAALVVAVFLLGPAVSSVSPLAALAFGLVPAVPGIVLVAGRHGWPGFLLAVFVAGAFAAPQLLATVVGVASGDEFLTYRAVSSANLGVPAGDGARAAVVLVVALALVVLVGALRRSWFATGAPLGASLAWYLGATNDVWGANQEPYRFWLDMMLLISVGLLPLLVDAFVVVLRTVLRVPGAEGELRLESGGRPRTEVLVGALTVVVVLFSVSTADFADFRRDIARQEPITFFDDRSAVLAEVASEADGGVVLPDPCIDPFVLKIAWGGPTAYYNLGLAWPENPAHYRAVLDARLDDRLDLDEASKAGIGYVVADSDCARGGWASDLDAAGATQVTERSYGADGAYVLWRLP</sequence>
<keyword evidence="2" id="KW-0812">Transmembrane</keyword>
<dbReference type="EMBL" id="JAKGSG010000004">
    <property type="protein sequence ID" value="MCF4119443.1"/>
    <property type="molecule type" value="Genomic_DNA"/>
</dbReference>
<feature type="transmembrane region" description="Helical" evidence="2">
    <location>
        <begin position="350"/>
        <end position="373"/>
    </location>
</feature>